<gene>
    <name evidence="3" type="ORF">NDN08_007608</name>
</gene>
<sequence>MKTGIVFAMVLLGGTVQAYWAKEEPAMNCCDIKASCLGRYGKFNGNEYIKTGVVNGAIRQQCTSEGRGHWCVAEVSHASSPSGGGWYCVSPGYFMRSNFPRSCKEGKWPNSGSKRGCEKKTCKSEGGSNDGSSGVLDRKCAKELERRFCED</sequence>
<protein>
    <submittedName>
        <fullName evidence="3">Uncharacterized protein</fullName>
    </submittedName>
</protein>
<evidence type="ECO:0000256" key="2">
    <source>
        <dbReference type="SAM" id="SignalP"/>
    </source>
</evidence>
<accession>A0AAV8V2X1</accession>
<feature type="region of interest" description="Disordered" evidence="1">
    <location>
        <begin position="106"/>
        <end position="135"/>
    </location>
</feature>
<evidence type="ECO:0000313" key="4">
    <source>
        <dbReference type="Proteomes" id="UP001157974"/>
    </source>
</evidence>
<reference evidence="3 4" key="1">
    <citation type="journal article" date="2023" name="Nat. Commun.">
        <title>Origin of minicircular mitochondrial genomes in red algae.</title>
        <authorList>
            <person name="Lee Y."/>
            <person name="Cho C.H."/>
            <person name="Lee Y.M."/>
            <person name="Park S.I."/>
            <person name="Yang J.H."/>
            <person name="West J.A."/>
            <person name="Bhattacharya D."/>
            <person name="Yoon H.S."/>
        </authorList>
    </citation>
    <scope>NUCLEOTIDE SEQUENCE [LARGE SCALE GENOMIC DNA]</scope>
    <source>
        <strain evidence="3 4">CCMP1338</strain>
        <tissue evidence="3">Whole cell</tissue>
    </source>
</reference>
<dbReference type="Proteomes" id="UP001157974">
    <property type="component" value="Unassembled WGS sequence"/>
</dbReference>
<proteinExistence type="predicted"/>
<keyword evidence="4" id="KW-1185">Reference proteome</keyword>
<evidence type="ECO:0000256" key="1">
    <source>
        <dbReference type="SAM" id="MobiDB-lite"/>
    </source>
</evidence>
<evidence type="ECO:0000313" key="3">
    <source>
        <dbReference type="EMBL" id="KAJ8907497.1"/>
    </source>
</evidence>
<comment type="caution">
    <text evidence="3">The sequence shown here is derived from an EMBL/GenBank/DDBJ whole genome shotgun (WGS) entry which is preliminary data.</text>
</comment>
<name>A0AAV8V2X1_9RHOD</name>
<keyword evidence="2" id="KW-0732">Signal</keyword>
<dbReference type="EMBL" id="JAMWBK010000002">
    <property type="protein sequence ID" value="KAJ8907497.1"/>
    <property type="molecule type" value="Genomic_DNA"/>
</dbReference>
<organism evidence="3 4">
    <name type="scientific">Rhodosorus marinus</name>
    <dbReference type="NCBI Taxonomy" id="101924"/>
    <lineage>
        <taxon>Eukaryota</taxon>
        <taxon>Rhodophyta</taxon>
        <taxon>Stylonematophyceae</taxon>
        <taxon>Stylonematales</taxon>
        <taxon>Stylonemataceae</taxon>
        <taxon>Rhodosorus</taxon>
    </lineage>
</organism>
<feature type="chain" id="PRO_5043978716" evidence="2">
    <location>
        <begin position="19"/>
        <end position="151"/>
    </location>
</feature>
<feature type="signal peptide" evidence="2">
    <location>
        <begin position="1"/>
        <end position="18"/>
    </location>
</feature>
<dbReference type="AlphaFoldDB" id="A0AAV8V2X1"/>